<evidence type="ECO:0000256" key="3">
    <source>
        <dbReference type="ARBA" id="ARBA00007957"/>
    </source>
</evidence>
<organism evidence="14 15">
    <name type="scientific">Sulfurimonas diazotrophicus</name>
    <dbReference type="NCBI Taxonomy" id="3131939"/>
    <lineage>
        <taxon>Bacteria</taxon>
        <taxon>Pseudomonadati</taxon>
        <taxon>Campylobacterota</taxon>
        <taxon>Epsilonproteobacteria</taxon>
        <taxon>Campylobacterales</taxon>
        <taxon>Sulfurimonadaceae</taxon>
        <taxon>Sulfurimonas</taxon>
    </lineage>
</organism>
<dbReference type="Pfam" id="PF01475">
    <property type="entry name" value="FUR"/>
    <property type="match status" value="1"/>
</dbReference>
<comment type="subcellular location">
    <subcellularLocation>
        <location evidence="2">Cytoplasm</location>
    </subcellularLocation>
</comment>
<comment type="subunit">
    <text evidence="4">Homodimer.</text>
</comment>
<keyword evidence="7" id="KW-0678">Repressor</keyword>
<name>A0ABZ3H602_9BACT</name>
<evidence type="ECO:0000313" key="15">
    <source>
        <dbReference type="Proteomes" id="UP001447842"/>
    </source>
</evidence>
<keyword evidence="11" id="KW-0805">Transcription regulation</keyword>
<keyword evidence="10" id="KW-0408">Iron</keyword>
<dbReference type="Gene3D" id="3.30.1490.190">
    <property type="match status" value="1"/>
</dbReference>
<reference evidence="14 15" key="1">
    <citation type="submission" date="2024-03" db="EMBL/GenBank/DDBJ databases">
        <title>Sulfurimonas sp. HSL3-1.</title>
        <authorList>
            <person name="Wang S."/>
        </authorList>
    </citation>
    <scope>NUCLEOTIDE SEQUENCE [LARGE SCALE GENOMIC DNA]</scope>
    <source>
        <strain evidence="14 15">HSL3-1</strain>
    </source>
</reference>
<comment type="function">
    <text evidence="1">Acts as a global negative controlling element, employing Fe(2+) as a cofactor to bind the operator of the repressed genes.</text>
</comment>
<evidence type="ECO:0000256" key="12">
    <source>
        <dbReference type="ARBA" id="ARBA00023125"/>
    </source>
</evidence>
<dbReference type="InterPro" id="IPR002481">
    <property type="entry name" value="FUR"/>
</dbReference>
<dbReference type="EMBL" id="CP147920">
    <property type="protein sequence ID" value="XAU13965.1"/>
    <property type="molecule type" value="Genomic_DNA"/>
</dbReference>
<comment type="similarity">
    <text evidence="3">Belongs to the Fur family.</text>
</comment>
<evidence type="ECO:0000256" key="4">
    <source>
        <dbReference type="ARBA" id="ARBA00011738"/>
    </source>
</evidence>
<evidence type="ECO:0000313" key="14">
    <source>
        <dbReference type="EMBL" id="XAU13965.1"/>
    </source>
</evidence>
<accession>A0ABZ3H602</accession>
<dbReference type="InterPro" id="IPR043135">
    <property type="entry name" value="Fur_C"/>
</dbReference>
<evidence type="ECO:0000256" key="2">
    <source>
        <dbReference type="ARBA" id="ARBA00004496"/>
    </source>
</evidence>
<evidence type="ECO:0000256" key="8">
    <source>
        <dbReference type="ARBA" id="ARBA00022723"/>
    </source>
</evidence>
<keyword evidence="15" id="KW-1185">Reference proteome</keyword>
<dbReference type="InterPro" id="IPR036388">
    <property type="entry name" value="WH-like_DNA-bd_sf"/>
</dbReference>
<evidence type="ECO:0000256" key="1">
    <source>
        <dbReference type="ARBA" id="ARBA00002997"/>
    </source>
</evidence>
<keyword evidence="12" id="KW-0238">DNA-binding</keyword>
<gene>
    <name evidence="14" type="ORF">WCY31_06810</name>
</gene>
<evidence type="ECO:0000256" key="11">
    <source>
        <dbReference type="ARBA" id="ARBA00023015"/>
    </source>
</evidence>
<dbReference type="Proteomes" id="UP001447842">
    <property type="component" value="Chromosome"/>
</dbReference>
<evidence type="ECO:0000256" key="5">
    <source>
        <dbReference type="ARBA" id="ARBA00020910"/>
    </source>
</evidence>
<evidence type="ECO:0000256" key="6">
    <source>
        <dbReference type="ARBA" id="ARBA00022490"/>
    </source>
</evidence>
<dbReference type="PANTHER" id="PTHR33202">
    <property type="entry name" value="ZINC UPTAKE REGULATION PROTEIN"/>
    <property type="match status" value="1"/>
</dbReference>
<evidence type="ECO:0000256" key="10">
    <source>
        <dbReference type="ARBA" id="ARBA00023004"/>
    </source>
</evidence>
<evidence type="ECO:0000256" key="13">
    <source>
        <dbReference type="ARBA" id="ARBA00023163"/>
    </source>
</evidence>
<proteinExistence type="inferred from homology"/>
<sequence>MSQDNDFTAKTIEYEQLLEDFKQLLKKNGLKFTIQREVILETLYNSDEHLTPEALHKKIQENYPDLKTGIATIYRTLGLLENEDIVTSLSFGAQGKKYELGAKEHHDHMICTECGSITEFVDAEIEKRQHAIADALGFLMKDHSMQIYGVCAECRKKLNI</sequence>
<keyword evidence="13" id="KW-0804">Transcription</keyword>
<dbReference type="Gene3D" id="1.10.10.10">
    <property type="entry name" value="Winged helix-like DNA-binding domain superfamily/Winged helix DNA-binding domain"/>
    <property type="match status" value="1"/>
</dbReference>
<dbReference type="PANTHER" id="PTHR33202:SF2">
    <property type="entry name" value="FERRIC UPTAKE REGULATION PROTEIN"/>
    <property type="match status" value="1"/>
</dbReference>
<dbReference type="SUPFAM" id="SSF46785">
    <property type="entry name" value="Winged helix' DNA-binding domain"/>
    <property type="match status" value="1"/>
</dbReference>
<keyword evidence="9" id="KW-0862">Zinc</keyword>
<evidence type="ECO:0000256" key="9">
    <source>
        <dbReference type="ARBA" id="ARBA00022833"/>
    </source>
</evidence>
<keyword evidence="8" id="KW-0479">Metal-binding</keyword>
<dbReference type="InterPro" id="IPR036390">
    <property type="entry name" value="WH_DNA-bd_sf"/>
</dbReference>
<evidence type="ECO:0000256" key="7">
    <source>
        <dbReference type="ARBA" id="ARBA00022491"/>
    </source>
</evidence>
<dbReference type="RefSeq" id="WP_345969078.1">
    <property type="nucleotide sequence ID" value="NZ_CP147920.1"/>
</dbReference>
<keyword evidence="6" id="KW-0963">Cytoplasm</keyword>
<protein>
    <recommendedName>
        <fullName evidence="5">Ferric uptake regulation protein</fullName>
    </recommendedName>
</protein>
<dbReference type="CDD" id="cd07153">
    <property type="entry name" value="Fur_like"/>
    <property type="match status" value="1"/>
</dbReference>